<dbReference type="EMBL" id="LR797197">
    <property type="protein sequence ID" value="CAB4193093.1"/>
    <property type="molecule type" value="Genomic_DNA"/>
</dbReference>
<evidence type="ECO:0000313" key="2">
    <source>
        <dbReference type="EMBL" id="CAB4193093.1"/>
    </source>
</evidence>
<dbReference type="EMBL" id="LR797075">
    <property type="protein sequence ID" value="CAB4185331.1"/>
    <property type="molecule type" value="Genomic_DNA"/>
</dbReference>
<protein>
    <submittedName>
        <fullName evidence="2">Uncharacterized protein</fullName>
    </submittedName>
</protein>
<name>A0A6J5R7Z7_9CAUD</name>
<dbReference type="EMBL" id="LR797450">
    <property type="protein sequence ID" value="CAB4217757.1"/>
    <property type="molecule type" value="Genomic_DNA"/>
</dbReference>
<gene>
    <name evidence="1" type="ORF">UFOVP1127_53</name>
    <name evidence="2" type="ORF">UFOVP1242_21</name>
    <name evidence="3" type="ORF">UFOVP1492_81</name>
    <name evidence="4" type="ORF">UFOVP1580_110</name>
</gene>
<evidence type="ECO:0000313" key="4">
    <source>
        <dbReference type="EMBL" id="CAB5231579.1"/>
    </source>
</evidence>
<proteinExistence type="predicted"/>
<dbReference type="EMBL" id="LR798430">
    <property type="protein sequence ID" value="CAB5231579.1"/>
    <property type="molecule type" value="Genomic_DNA"/>
</dbReference>
<sequence length="81" mass="9305">MAKINVEDQWNLFKHKMYPTGNMHPQQEYQLKNTFYSAFGQAFLLMRDTISNLAEDEGVKVLQDLQSQVAAHFQNITGGLN</sequence>
<organism evidence="2">
    <name type="scientific">uncultured Caudovirales phage</name>
    <dbReference type="NCBI Taxonomy" id="2100421"/>
    <lineage>
        <taxon>Viruses</taxon>
        <taxon>Duplodnaviria</taxon>
        <taxon>Heunggongvirae</taxon>
        <taxon>Uroviricota</taxon>
        <taxon>Caudoviricetes</taxon>
        <taxon>Peduoviridae</taxon>
        <taxon>Maltschvirus</taxon>
        <taxon>Maltschvirus maltsch</taxon>
    </lineage>
</organism>
<reference evidence="2" key="1">
    <citation type="submission" date="2020-05" db="EMBL/GenBank/DDBJ databases">
        <authorList>
            <person name="Chiriac C."/>
            <person name="Salcher M."/>
            <person name="Ghai R."/>
            <person name="Kavagutti S V."/>
        </authorList>
    </citation>
    <scope>NUCLEOTIDE SEQUENCE</scope>
</reference>
<accession>A0A6J5R7Z7</accession>
<evidence type="ECO:0000313" key="1">
    <source>
        <dbReference type="EMBL" id="CAB4185331.1"/>
    </source>
</evidence>
<evidence type="ECO:0000313" key="3">
    <source>
        <dbReference type="EMBL" id="CAB4217757.1"/>
    </source>
</evidence>